<dbReference type="EMBL" id="LDAU01000048">
    <property type="protein sequence ID" value="KRX09548.1"/>
    <property type="molecule type" value="Genomic_DNA"/>
</dbReference>
<keyword evidence="1" id="KW-0472">Membrane</keyword>
<dbReference type="OrthoDB" id="58903at2759"/>
<feature type="transmembrane region" description="Helical" evidence="1">
    <location>
        <begin position="156"/>
        <end position="173"/>
    </location>
</feature>
<evidence type="ECO:0000313" key="2">
    <source>
        <dbReference type="EMBL" id="KRX09548.1"/>
    </source>
</evidence>
<proteinExistence type="predicted"/>
<dbReference type="InParanoid" id="A0A0V0R4Z3"/>
<protein>
    <submittedName>
        <fullName evidence="2">Uncharacterized protein</fullName>
    </submittedName>
</protein>
<dbReference type="PANTHER" id="PTHR31134:SF1">
    <property type="entry name" value="TRANSMEMBRANE PROTEIN 128"/>
    <property type="match status" value="1"/>
</dbReference>
<organism evidence="2 3">
    <name type="scientific">Pseudocohnilembus persalinus</name>
    <name type="common">Ciliate</name>
    <dbReference type="NCBI Taxonomy" id="266149"/>
    <lineage>
        <taxon>Eukaryota</taxon>
        <taxon>Sar</taxon>
        <taxon>Alveolata</taxon>
        <taxon>Ciliophora</taxon>
        <taxon>Intramacronucleata</taxon>
        <taxon>Oligohymenophorea</taxon>
        <taxon>Scuticociliatia</taxon>
        <taxon>Philasterida</taxon>
        <taxon>Pseudocohnilembidae</taxon>
        <taxon>Pseudocohnilembus</taxon>
    </lineage>
</organism>
<evidence type="ECO:0000313" key="3">
    <source>
        <dbReference type="Proteomes" id="UP000054937"/>
    </source>
</evidence>
<comment type="caution">
    <text evidence="2">The sequence shown here is derived from an EMBL/GenBank/DDBJ whole genome shotgun (WGS) entry which is preliminary data.</text>
</comment>
<dbReference type="Pfam" id="PF20479">
    <property type="entry name" value="TMEM128"/>
    <property type="match status" value="1"/>
</dbReference>
<feature type="transmembrane region" description="Helical" evidence="1">
    <location>
        <begin position="35"/>
        <end position="52"/>
    </location>
</feature>
<sequence length="183" mass="21264">MNETQESITKRNLDFEEDQLLNSGENKQKQEIAEAAAWVIGTVYLIYYTNFFKVLFNHENVNQLFFGIFMITMGINIAIAFYVTVIMPYILKIKEEFDTYSPRILYVGTISGTLCFFSLIICIWPVFKFWSPFIIFTFLMGYINVAHFLPNNQFGSLLFGIVFIGAFCSHLYIEHDGLLHRGK</sequence>
<feature type="transmembrane region" description="Helical" evidence="1">
    <location>
        <begin position="64"/>
        <end position="91"/>
    </location>
</feature>
<dbReference type="Proteomes" id="UP000054937">
    <property type="component" value="Unassembled WGS sequence"/>
</dbReference>
<dbReference type="OMA" id="HTRARCV"/>
<dbReference type="AlphaFoldDB" id="A0A0V0R4Z3"/>
<reference evidence="2 3" key="1">
    <citation type="journal article" date="2015" name="Sci. Rep.">
        <title>Genome of the facultative scuticociliatosis pathogen Pseudocohnilembus persalinus provides insight into its virulence through horizontal gene transfer.</title>
        <authorList>
            <person name="Xiong J."/>
            <person name="Wang G."/>
            <person name="Cheng J."/>
            <person name="Tian M."/>
            <person name="Pan X."/>
            <person name="Warren A."/>
            <person name="Jiang C."/>
            <person name="Yuan D."/>
            <person name="Miao W."/>
        </authorList>
    </citation>
    <scope>NUCLEOTIDE SEQUENCE [LARGE SCALE GENOMIC DNA]</scope>
    <source>
        <strain evidence="2">36N120E</strain>
    </source>
</reference>
<keyword evidence="1" id="KW-1133">Transmembrane helix</keyword>
<evidence type="ECO:0000256" key="1">
    <source>
        <dbReference type="SAM" id="Phobius"/>
    </source>
</evidence>
<dbReference type="InterPro" id="IPR033579">
    <property type="entry name" value="TMEM128"/>
</dbReference>
<name>A0A0V0R4Z3_PSEPJ</name>
<feature type="transmembrane region" description="Helical" evidence="1">
    <location>
        <begin position="103"/>
        <end position="127"/>
    </location>
</feature>
<feature type="transmembrane region" description="Helical" evidence="1">
    <location>
        <begin position="133"/>
        <end position="149"/>
    </location>
</feature>
<accession>A0A0V0R4Z3</accession>
<keyword evidence="1" id="KW-0812">Transmembrane</keyword>
<keyword evidence="3" id="KW-1185">Reference proteome</keyword>
<dbReference type="PANTHER" id="PTHR31134">
    <property type="entry name" value="TRANSMEMBRANE PROTEIN 128"/>
    <property type="match status" value="1"/>
</dbReference>
<gene>
    <name evidence="2" type="ORF">PPERSA_12291</name>
</gene>